<dbReference type="Gene3D" id="1.25.40.10">
    <property type="entry name" value="Tetratricopeptide repeat domain"/>
    <property type="match status" value="1"/>
</dbReference>
<accession>A0A6U4KT08</accession>
<dbReference type="InterPro" id="IPR011990">
    <property type="entry name" value="TPR-like_helical_dom_sf"/>
</dbReference>
<evidence type="ECO:0000313" key="1">
    <source>
        <dbReference type="EMBL" id="CAD8756279.1"/>
    </source>
</evidence>
<protein>
    <recommendedName>
        <fullName evidence="2">F-box domain-containing protein</fullName>
    </recommendedName>
</protein>
<dbReference type="AlphaFoldDB" id="A0A6U4KT08"/>
<name>A0A6U4KT08_HEMAN</name>
<dbReference type="SUPFAM" id="SSF81383">
    <property type="entry name" value="F-box domain"/>
    <property type="match status" value="1"/>
</dbReference>
<dbReference type="CDD" id="cd09917">
    <property type="entry name" value="F-box_SF"/>
    <property type="match status" value="1"/>
</dbReference>
<organism evidence="1">
    <name type="scientific">Hemiselmis andersenii</name>
    <name type="common">Cryptophyte alga</name>
    <dbReference type="NCBI Taxonomy" id="464988"/>
    <lineage>
        <taxon>Eukaryota</taxon>
        <taxon>Cryptophyceae</taxon>
        <taxon>Cryptomonadales</taxon>
        <taxon>Hemiselmidaceae</taxon>
        <taxon>Hemiselmis</taxon>
    </lineage>
</organism>
<gene>
    <name evidence="1" type="ORF">HAND1043_LOCUS22788</name>
</gene>
<dbReference type="EMBL" id="HBFK01037612">
    <property type="protein sequence ID" value="CAD8756279.1"/>
    <property type="molecule type" value="Transcribed_RNA"/>
</dbReference>
<proteinExistence type="predicted"/>
<sequence length="414" mass="45756">MGDECVTTCAFDKLFALEDGDDLVLCVFDHLDLPHVFTLGASCRKMNELCNQWFPWRAVHTIVPPQPKAETLARKYMALASLAVTQFEHSNPFVLGRAWTVDVAPKGLAAAALMRRLGEYESAEEVLLMCVGASREELPGDAVIEELGTKLLEGALSESLQHLDEILDKNEDKSSVEAINLVLSELVRVSEEKRLSFHYFNKMLPYAARAVEYGKRAIRSLSQGGGSPLLEGEMRRLVLVNQCWLTLSLASDRQQRGGGLGADDGLLKVIKDVRGELCELRARTNSSDREGLALVEQAEGTSRYCEAAYLLQGPEALERYDLAQACFERALDLLEGATGKRSIQYAACCVELGICMGNRRRTVDFTSRAKLMAAKWYYTGLSIRKERLGNAHPLTARASFGYASHSQPLATVLM</sequence>
<dbReference type="InterPro" id="IPR036047">
    <property type="entry name" value="F-box-like_dom_sf"/>
</dbReference>
<evidence type="ECO:0008006" key="2">
    <source>
        <dbReference type="Google" id="ProtNLM"/>
    </source>
</evidence>
<reference evidence="1" key="1">
    <citation type="submission" date="2021-01" db="EMBL/GenBank/DDBJ databases">
        <authorList>
            <person name="Corre E."/>
            <person name="Pelletier E."/>
            <person name="Niang G."/>
            <person name="Scheremetjew M."/>
            <person name="Finn R."/>
            <person name="Kale V."/>
            <person name="Holt S."/>
            <person name="Cochrane G."/>
            <person name="Meng A."/>
            <person name="Brown T."/>
            <person name="Cohen L."/>
        </authorList>
    </citation>
    <scope>NUCLEOTIDE SEQUENCE</scope>
    <source>
        <strain evidence="1">CCMP441</strain>
    </source>
</reference>